<evidence type="ECO:0000256" key="2">
    <source>
        <dbReference type="ARBA" id="ARBA00022517"/>
    </source>
</evidence>
<feature type="compositionally biased region" description="Basic and acidic residues" evidence="9">
    <location>
        <begin position="13"/>
        <end position="29"/>
    </location>
</feature>
<dbReference type="PANTHER" id="PTHR12636">
    <property type="entry name" value="NEP1/MRA1"/>
    <property type="match status" value="1"/>
</dbReference>
<dbReference type="InterPro" id="IPR005304">
    <property type="entry name" value="Rbsml_bgen_MeTrfase_EMG1/NEP1"/>
</dbReference>
<keyword evidence="2" id="KW-0690">Ribosome biogenesis</keyword>
<evidence type="ECO:0000256" key="4">
    <source>
        <dbReference type="ARBA" id="ARBA00022603"/>
    </source>
</evidence>
<dbReference type="GO" id="GO:0070475">
    <property type="term" value="P:rRNA base methylation"/>
    <property type="evidence" value="ECO:0007669"/>
    <property type="project" value="InterPro"/>
</dbReference>
<dbReference type="Pfam" id="PF03587">
    <property type="entry name" value="EMG1"/>
    <property type="match status" value="1"/>
</dbReference>
<dbReference type="GO" id="GO:0019843">
    <property type="term" value="F:rRNA binding"/>
    <property type="evidence" value="ECO:0007669"/>
    <property type="project" value="UniProtKB-KW"/>
</dbReference>
<proteinExistence type="inferred from homology"/>
<evidence type="ECO:0000313" key="11">
    <source>
        <dbReference type="EMBL" id="KAK7817035.1"/>
    </source>
</evidence>
<dbReference type="EMBL" id="PKMF04000905">
    <property type="protein sequence ID" value="KAK7817035.1"/>
    <property type="molecule type" value="Genomic_DNA"/>
</dbReference>
<dbReference type="Proteomes" id="UP000237347">
    <property type="component" value="Unassembled WGS sequence"/>
</dbReference>
<sequence length="283" mass="32751">MVRVFAMKGEKRKNREERHDIEQDAKRAITENTSDGEEEGKRWRMDLRVFQLSQVTRIILTKPGSSSFLKRYLWKSQKLESYQLLNSDDHAYFLKKNNKNPADYRPDIVHQALLCSGSPNSQLNKSGMVQAVYVKTEKGILFEVKPYTCPPRTFKHFCGLMCKFNMQLLQKLSITAVGKREKLLRAIKNPVSRYLPVNSHKIGEFRKIGYNYVDSADSDVELVFVVGAMAHGKIDRQDTDDLISSMFFFSTLFAYTIPNSHILFVCMSVCFLHVGVYFFFQQI</sequence>
<organism evidence="11 12">
    <name type="scientific">Quercus suber</name>
    <name type="common">Cork oak</name>
    <dbReference type="NCBI Taxonomy" id="58331"/>
    <lineage>
        <taxon>Eukaryota</taxon>
        <taxon>Viridiplantae</taxon>
        <taxon>Streptophyta</taxon>
        <taxon>Embryophyta</taxon>
        <taxon>Tracheophyta</taxon>
        <taxon>Spermatophyta</taxon>
        <taxon>Magnoliopsida</taxon>
        <taxon>eudicotyledons</taxon>
        <taxon>Gunneridae</taxon>
        <taxon>Pentapetalae</taxon>
        <taxon>rosids</taxon>
        <taxon>fabids</taxon>
        <taxon>Fagales</taxon>
        <taxon>Fagaceae</taxon>
        <taxon>Quercus</taxon>
    </lineage>
</organism>
<evidence type="ECO:0000256" key="9">
    <source>
        <dbReference type="SAM" id="MobiDB-lite"/>
    </source>
</evidence>
<evidence type="ECO:0000256" key="1">
    <source>
        <dbReference type="ARBA" id="ARBA00008115"/>
    </source>
</evidence>
<keyword evidence="10" id="KW-0812">Transmembrane</keyword>
<comment type="caution">
    <text evidence="11">The sequence shown here is derived from an EMBL/GenBank/DDBJ whole genome shotgun (WGS) entry which is preliminary data.</text>
</comment>
<dbReference type="AlphaFoldDB" id="A0AAW0IRK5"/>
<keyword evidence="4 11" id="KW-0489">Methyltransferase</keyword>
<keyword evidence="3" id="KW-0698">rRNA processing</keyword>
<dbReference type="SUPFAM" id="SSF75217">
    <property type="entry name" value="alpha/beta knot"/>
    <property type="match status" value="1"/>
</dbReference>
<evidence type="ECO:0000256" key="3">
    <source>
        <dbReference type="ARBA" id="ARBA00022552"/>
    </source>
</evidence>
<keyword evidence="6" id="KW-0949">S-adenosyl-L-methionine</keyword>
<keyword evidence="8" id="KW-0694">RNA-binding</keyword>
<protein>
    <submittedName>
        <fullName evidence="11">Ribosomal rna small subunit methyltransferase nep1</fullName>
    </submittedName>
</protein>
<keyword evidence="7" id="KW-0699">rRNA-binding</keyword>
<dbReference type="GO" id="GO:0070037">
    <property type="term" value="F:rRNA (pseudouridine) methyltransferase activity"/>
    <property type="evidence" value="ECO:0007669"/>
    <property type="project" value="InterPro"/>
</dbReference>
<feature type="transmembrane region" description="Helical" evidence="10">
    <location>
        <begin position="262"/>
        <end position="280"/>
    </location>
</feature>
<dbReference type="GO" id="GO:0032040">
    <property type="term" value="C:small-subunit processome"/>
    <property type="evidence" value="ECO:0007669"/>
    <property type="project" value="TreeGrafter"/>
</dbReference>
<evidence type="ECO:0000313" key="12">
    <source>
        <dbReference type="Proteomes" id="UP000237347"/>
    </source>
</evidence>
<dbReference type="CDD" id="cd18088">
    <property type="entry name" value="Nep1-like"/>
    <property type="match status" value="1"/>
</dbReference>
<dbReference type="Gene3D" id="3.40.1280.10">
    <property type="match status" value="1"/>
</dbReference>
<keyword evidence="12" id="KW-1185">Reference proteome</keyword>
<dbReference type="PANTHER" id="PTHR12636:SF5">
    <property type="entry name" value="RIBOSOMAL RNA SMALL SUBUNIT METHYLTRANSFERASE NEP1"/>
    <property type="match status" value="1"/>
</dbReference>
<name>A0AAW0IRK5_QUESU</name>
<feature type="region of interest" description="Disordered" evidence="9">
    <location>
        <begin position="1"/>
        <end position="39"/>
    </location>
</feature>
<keyword evidence="5" id="KW-0808">Transferase</keyword>
<keyword evidence="10" id="KW-0472">Membrane</keyword>
<evidence type="ECO:0000256" key="10">
    <source>
        <dbReference type="SAM" id="Phobius"/>
    </source>
</evidence>
<evidence type="ECO:0000256" key="6">
    <source>
        <dbReference type="ARBA" id="ARBA00022691"/>
    </source>
</evidence>
<evidence type="ECO:0000256" key="5">
    <source>
        <dbReference type="ARBA" id="ARBA00022679"/>
    </source>
</evidence>
<reference evidence="11 12" key="1">
    <citation type="journal article" date="2018" name="Sci. Data">
        <title>The draft genome sequence of cork oak.</title>
        <authorList>
            <person name="Ramos A.M."/>
            <person name="Usie A."/>
            <person name="Barbosa P."/>
            <person name="Barros P.M."/>
            <person name="Capote T."/>
            <person name="Chaves I."/>
            <person name="Simoes F."/>
            <person name="Abreu I."/>
            <person name="Carrasquinho I."/>
            <person name="Faro C."/>
            <person name="Guimaraes J.B."/>
            <person name="Mendonca D."/>
            <person name="Nobrega F."/>
            <person name="Rodrigues L."/>
            <person name="Saibo N.J.M."/>
            <person name="Varela M.C."/>
            <person name="Egas C."/>
            <person name="Matos J."/>
            <person name="Miguel C.M."/>
            <person name="Oliveira M.M."/>
            <person name="Ricardo C.P."/>
            <person name="Goncalves S."/>
        </authorList>
    </citation>
    <scope>NUCLEOTIDE SEQUENCE [LARGE SCALE GENOMIC DNA]</scope>
    <source>
        <strain evidence="12">cv. HL8</strain>
    </source>
</reference>
<evidence type="ECO:0000256" key="8">
    <source>
        <dbReference type="ARBA" id="ARBA00022884"/>
    </source>
</evidence>
<dbReference type="InterPro" id="IPR029026">
    <property type="entry name" value="tRNA_m1G_MTases_N"/>
</dbReference>
<keyword evidence="10" id="KW-1133">Transmembrane helix</keyword>
<dbReference type="InterPro" id="IPR029028">
    <property type="entry name" value="Alpha/beta_knot_MTases"/>
</dbReference>
<comment type="similarity">
    <text evidence="1">Belongs to the class IV-like SAM-binding methyltransferase superfamily. RNA methyltransferase NEP1 family.</text>
</comment>
<evidence type="ECO:0000256" key="7">
    <source>
        <dbReference type="ARBA" id="ARBA00022730"/>
    </source>
</evidence>
<accession>A0AAW0IRK5</accession>
<gene>
    <name evidence="11" type="primary">Emg1_2</name>
    <name evidence="11" type="ORF">CFP56_043397</name>
</gene>